<gene>
    <name evidence="1" type="ORF">DVH24_035164</name>
</gene>
<comment type="caution">
    <text evidence="1">The sequence shown here is derived from an EMBL/GenBank/DDBJ whole genome shotgun (WGS) entry which is preliminary data.</text>
</comment>
<dbReference type="Proteomes" id="UP000290289">
    <property type="component" value="Chromosome 9"/>
</dbReference>
<keyword evidence="2" id="KW-1185">Reference proteome</keyword>
<protein>
    <submittedName>
        <fullName evidence="1">Uncharacterized protein</fullName>
    </submittedName>
</protein>
<dbReference type="AlphaFoldDB" id="A0A498J4H5"/>
<dbReference type="EMBL" id="RDQH01000335">
    <property type="protein sequence ID" value="RXH90400.1"/>
    <property type="molecule type" value="Genomic_DNA"/>
</dbReference>
<evidence type="ECO:0000313" key="2">
    <source>
        <dbReference type="Proteomes" id="UP000290289"/>
    </source>
</evidence>
<accession>A0A498J4H5</accession>
<proteinExistence type="predicted"/>
<sequence>MSGICLSMKPTSHTLVHYISWSSSLARQRKVPKDLTCGKKMGRLMLRLLQKLERMIREKLAKRLGRIWNRCMYIEYNTITLLYLIPIFGHEGPNSSFWIWNRCMLNEVGVVSNKTMNQHLRHDFRHPMANSGTSGYFPQ</sequence>
<reference evidence="1 2" key="1">
    <citation type="submission" date="2018-10" db="EMBL/GenBank/DDBJ databases">
        <title>A high-quality apple genome assembly.</title>
        <authorList>
            <person name="Hu J."/>
        </authorList>
    </citation>
    <scope>NUCLEOTIDE SEQUENCE [LARGE SCALE GENOMIC DNA]</scope>
    <source>
        <strain evidence="2">cv. HFTH1</strain>
        <tissue evidence="1">Young leaf</tissue>
    </source>
</reference>
<evidence type="ECO:0000313" key="1">
    <source>
        <dbReference type="EMBL" id="RXH90400.1"/>
    </source>
</evidence>
<organism evidence="1 2">
    <name type="scientific">Malus domestica</name>
    <name type="common">Apple</name>
    <name type="synonym">Pyrus malus</name>
    <dbReference type="NCBI Taxonomy" id="3750"/>
    <lineage>
        <taxon>Eukaryota</taxon>
        <taxon>Viridiplantae</taxon>
        <taxon>Streptophyta</taxon>
        <taxon>Embryophyta</taxon>
        <taxon>Tracheophyta</taxon>
        <taxon>Spermatophyta</taxon>
        <taxon>Magnoliopsida</taxon>
        <taxon>eudicotyledons</taxon>
        <taxon>Gunneridae</taxon>
        <taxon>Pentapetalae</taxon>
        <taxon>rosids</taxon>
        <taxon>fabids</taxon>
        <taxon>Rosales</taxon>
        <taxon>Rosaceae</taxon>
        <taxon>Amygdaloideae</taxon>
        <taxon>Maleae</taxon>
        <taxon>Malus</taxon>
    </lineage>
</organism>
<name>A0A498J4H5_MALDO</name>